<evidence type="ECO:0000256" key="1">
    <source>
        <dbReference type="SAM" id="MobiDB-lite"/>
    </source>
</evidence>
<feature type="region of interest" description="Disordered" evidence="1">
    <location>
        <begin position="302"/>
        <end position="326"/>
    </location>
</feature>
<organism evidence="2">
    <name type="scientific">freshwater metagenome</name>
    <dbReference type="NCBI Taxonomy" id="449393"/>
    <lineage>
        <taxon>unclassified sequences</taxon>
        <taxon>metagenomes</taxon>
        <taxon>ecological metagenomes</taxon>
    </lineage>
</organism>
<reference evidence="2" key="1">
    <citation type="submission" date="2020-05" db="EMBL/GenBank/DDBJ databases">
        <authorList>
            <person name="Chiriac C."/>
            <person name="Salcher M."/>
            <person name="Ghai R."/>
            <person name="Kavagutti S V."/>
        </authorList>
    </citation>
    <scope>NUCLEOTIDE SEQUENCE</scope>
</reference>
<sequence>MVCLNDHRIGLLAEVVRSESEGSQFVVGVHRIVDEHDRSARLKGSHGGKDTRECGLFHTSAIGSAKHHDSGTRQVAIHAFEHTHGVLRHRRIGLTCRTHHRGRGVVPEVHPRVDRDAVPTHRDSRQVDVAERLAVTCGDDREHVDAVIGGESRELIGQADVHVAVCGLREFGELGSLSASQIPDPIGAVEVGSLIELEHRFVESNRALGAFVVDAADELGVLAKISEDAACEHALGREGEEEVATRNEARAGFEHRQEAIAGRADGQGGLVRHEGSRLESAGDVARGRVHPAEVRDTISVDEQGNNHHDGLARRHRSGGIGGGPQEPRRHHLTELLSQVSLAGEWLDSGVDLVDSGGVHVGAENVVAEGSELDCEREADLAEGHHRDVHKNALGSGTAGTVMLPGVGGSARQAQARAQHTTSRLDSPLSESKEKSCASCRSSAPARNS</sequence>
<protein>
    <submittedName>
        <fullName evidence="2">Unannotated protein</fullName>
    </submittedName>
</protein>
<evidence type="ECO:0000313" key="2">
    <source>
        <dbReference type="EMBL" id="CAB4957149.1"/>
    </source>
</evidence>
<gene>
    <name evidence="2" type="ORF">UFOPK3752_02040</name>
</gene>
<dbReference type="AlphaFoldDB" id="A0A6J7KRS4"/>
<accession>A0A6J7KRS4</accession>
<name>A0A6J7KRS4_9ZZZZ</name>
<feature type="region of interest" description="Disordered" evidence="1">
    <location>
        <begin position="405"/>
        <end position="448"/>
    </location>
</feature>
<dbReference type="EMBL" id="CAFBND010000121">
    <property type="protein sequence ID" value="CAB4957149.1"/>
    <property type="molecule type" value="Genomic_DNA"/>
</dbReference>
<proteinExistence type="predicted"/>
<feature type="compositionally biased region" description="Low complexity" evidence="1">
    <location>
        <begin position="436"/>
        <end position="448"/>
    </location>
</feature>
<feature type="compositionally biased region" description="Basic and acidic residues" evidence="1">
    <location>
        <begin position="302"/>
        <end position="312"/>
    </location>
</feature>